<keyword evidence="3" id="KW-1185">Reference proteome</keyword>
<organism evidence="2 3">
    <name type="scientific">Streptomyces venetus</name>
    <dbReference type="NCBI Taxonomy" id="1701086"/>
    <lineage>
        <taxon>Bacteria</taxon>
        <taxon>Bacillati</taxon>
        <taxon>Actinomycetota</taxon>
        <taxon>Actinomycetes</taxon>
        <taxon>Kitasatosporales</taxon>
        <taxon>Streptomycetaceae</taxon>
        <taxon>Streptomyces</taxon>
    </lineage>
</organism>
<sequence length="58" mass="6113">MRRGLHEVSRPVVARGGTGTGTGDVTHEARGSGVPDLAALPERADRAADEVRCQVFAR</sequence>
<evidence type="ECO:0000256" key="1">
    <source>
        <dbReference type="SAM" id="MobiDB-lite"/>
    </source>
</evidence>
<dbReference type="RefSeq" id="WP_345662280.1">
    <property type="nucleotide sequence ID" value="NZ_BAABET010000004.1"/>
</dbReference>
<dbReference type="EMBL" id="BAABET010000004">
    <property type="protein sequence ID" value="GAA4312746.1"/>
    <property type="molecule type" value="Genomic_DNA"/>
</dbReference>
<evidence type="ECO:0000313" key="2">
    <source>
        <dbReference type="EMBL" id="GAA4312746.1"/>
    </source>
</evidence>
<gene>
    <name evidence="2" type="ORF">GCM10023086_33420</name>
</gene>
<proteinExistence type="predicted"/>
<dbReference type="Proteomes" id="UP001501115">
    <property type="component" value="Unassembled WGS sequence"/>
</dbReference>
<protein>
    <submittedName>
        <fullName evidence="2">Uncharacterized protein</fullName>
    </submittedName>
</protein>
<evidence type="ECO:0000313" key="3">
    <source>
        <dbReference type="Proteomes" id="UP001501115"/>
    </source>
</evidence>
<comment type="caution">
    <text evidence="2">The sequence shown here is derived from an EMBL/GenBank/DDBJ whole genome shotgun (WGS) entry which is preliminary data.</text>
</comment>
<name>A0ABP8FWY2_9ACTN</name>
<accession>A0ABP8FWY2</accession>
<reference evidence="3" key="1">
    <citation type="journal article" date="2019" name="Int. J. Syst. Evol. Microbiol.">
        <title>The Global Catalogue of Microorganisms (GCM) 10K type strain sequencing project: providing services to taxonomists for standard genome sequencing and annotation.</title>
        <authorList>
            <consortium name="The Broad Institute Genomics Platform"/>
            <consortium name="The Broad Institute Genome Sequencing Center for Infectious Disease"/>
            <person name="Wu L."/>
            <person name="Ma J."/>
        </authorList>
    </citation>
    <scope>NUCLEOTIDE SEQUENCE [LARGE SCALE GENOMIC DNA]</scope>
    <source>
        <strain evidence="3">JCM 31290</strain>
    </source>
</reference>
<feature type="region of interest" description="Disordered" evidence="1">
    <location>
        <begin position="1"/>
        <end position="34"/>
    </location>
</feature>